<dbReference type="Gene3D" id="3.30.420.80">
    <property type="entry name" value="Ribosomal protein S11"/>
    <property type="match status" value="1"/>
</dbReference>
<dbReference type="AlphaFoldDB" id="A0A1I8N2Y5"/>
<evidence type="ECO:0000256" key="2">
    <source>
        <dbReference type="ARBA" id="ARBA00007116"/>
    </source>
</evidence>
<dbReference type="STRING" id="7370.A0A1I8N2Y5"/>
<organism evidence="9">
    <name type="scientific">Musca domestica</name>
    <name type="common">House fly</name>
    <dbReference type="NCBI Taxonomy" id="7370"/>
    <lineage>
        <taxon>Eukaryota</taxon>
        <taxon>Metazoa</taxon>
        <taxon>Ecdysozoa</taxon>
        <taxon>Arthropoda</taxon>
        <taxon>Hexapoda</taxon>
        <taxon>Insecta</taxon>
        <taxon>Pterygota</taxon>
        <taxon>Neoptera</taxon>
        <taxon>Endopterygota</taxon>
        <taxon>Diptera</taxon>
        <taxon>Brachycera</taxon>
        <taxon>Muscomorpha</taxon>
        <taxon>Muscoidea</taxon>
        <taxon>Muscidae</taxon>
        <taxon>Musca</taxon>
    </lineage>
</organism>
<dbReference type="SUPFAM" id="SSF53137">
    <property type="entry name" value="Translational machinery components"/>
    <property type="match status" value="1"/>
</dbReference>
<dbReference type="FunFam" id="3.30.420.80:FF:000005">
    <property type="entry name" value="39S ribosomal protein L18, mitochondrial"/>
    <property type="match status" value="1"/>
</dbReference>
<evidence type="ECO:0000256" key="1">
    <source>
        <dbReference type="ARBA" id="ARBA00004173"/>
    </source>
</evidence>
<keyword evidence="10" id="KW-1185">Reference proteome</keyword>
<dbReference type="PANTHER" id="PTHR12899">
    <property type="entry name" value="39S RIBOSOMAL PROTEIN L18, MITOCHONDRIAL"/>
    <property type="match status" value="1"/>
</dbReference>
<dbReference type="VEuPathDB" id="VectorBase:MDOMA2_002387"/>
<evidence type="ECO:0000256" key="8">
    <source>
        <dbReference type="SAM" id="MobiDB-lite"/>
    </source>
</evidence>
<keyword evidence="3 11" id="KW-0689">Ribosomal protein</keyword>
<reference evidence="11" key="2">
    <citation type="submission" date="2025-04" db="UniProtKB">
        <authorList>
            <consortium name="RefSeq"/>
        </authorList>
    </citation>
    <scope>IDENTIFICATION</scope>
    <source>
        <strain evidence="11">Aabys</strain>
    </source>
</reference>
<proteinExistence type="inferred from homology"/>
<dbReference type="GO" id="GO:0008097">
    <property type="term" value="F:5S rRNA binding"/>
    <property type="evidence" value="ECO:0007669"/>
    <property type="project" value="TreeGrafter"/>
</dbReference>
<keyword evidence="5" id="KW-0687">Ribonucleoprotein</keyword>
<dbReference type="eggNOG" id="KOG3333">
    <property type="taxonomic scope" value="Eukaryota"/>
</dbReference>
<evidence type="ECO:0000256" key="7">
    <source>
        <dbReference type="ARBA" id="ARBA00082661"/>
    </source>
</evidence>
<dbReference type="GO" id="GO:0003735">
    <property type="term" value="F:structural constituent of ribosome"/>
    <property type="evidence" value="ECO:0007669"/>
    <property type="project" value="InterPro"/>
</dbReference>
<protein>
    <recommendedName>
        <fullName evidence="6">Large ribosomal subunit protein uL18m</fullName>
    </recommendedName>
    <alternativeName>
        <fullName evidence="7">39S ribosomal protein L18, mitochondrial</fullName>
    </alternativeName>
</protein>
<evidence type="ECO:0000256" key="3">
    <source>
        <dbReference type="ARBA" id="ARBA00022980"/>
    </source>
</evidence>
<dbReference type="EnsemblMetazoa" id="MDOA010979-RA">
    <property type="protein sequence ID" value="MDOA010979-PA"/>
    <property type="gene ID" value="MDOA010979"/>
</dbReference>
<sequence length="182" mass="20723">MSGHFRPPTSAHVLRKIKQLSVPKADAIYMTNRNPRNLEKLRIANKPMGYHLEKPGRSFWHKLEVNVSGRYVTAEVKHFQNGPIISASTSEWAIKKQLFKSKDTTAFINLARVLAARCQQSGITEMMCNIEAVPGGKLDKFLKTVEENGVALKEPPQYVNPKPWDAKREDKPWDVLEEDIKN</sequence>
<keyword evidence="4" id="KW-0496">Mitochondrion</keyword>
<dbReference type="Proteomes" id="UP001652621">
    <property type="component" value="Unplaced"/>
</dbReference>
<dbReference type="InterPro" id="IPR036967">
    <property type="entry name" value="Ribosomal_uS11_sf"/>
</dbReference>
<dbReference type="PANTHER" id="PTHR12899:SF3">
    <property type="entry name" value="LARGE RIBOSOMAL SUBUNIT PROTEIN UL18M"/>
    <property type="match status" value="1"/>
</dbReference>
<comment type="similarity">
    <text evidence="2">Belongs to the universal ribosomal protein uL18 family.</text>
</comment>
<dbReference type="RefSeq" id="XP_005174838.1">
    <property type="nucleotide sequence ID" value="XM_005174781.3"/>
</dbReference>
<comment type="subcellular location">
    <subcellularLocation>
        <location evidence="1">Mitochondrion</location>
    </subcellularLocation>
</comment>
<accession>A0A1I8N2Y5</accession>
<dbReference type="GO" id="GO:0005743">
    <property type="term" value="C:mitochondrial inner membrane"/>
    <property type="evidence" value="ECO:0007669"/>
    <property type="project" value="UniProtKB-ARBA"/>
</dbReference>
<gene>
    <name evidence="9" type="primary">101899949</name>
    <name evidence="11" type="synonym">LOC101899949</name>
</gene>
<evidence type="ECO:0000313" key="11">
    <source>
        <dbReference type="RefSeq" id="XP_005174838.1"/>
    </source>
</evidence>
<reference evidence="9" key="1">
    <citation type="submission" date="2020-05" db="UniProtKB">
        <authorList>
            <consortium name="EnsemblMetazoa"/>
        </authorList>
    </citation>
    <scope>IDENTIFICATION</scope>
    <source>
        <strain evidence="9">Aabys</strain>
    </source>
</reference>
<evidence type="ECO:0000313" key="10">
    <source>
        <dbReference type="Proteomes" id="UP001652621"/>
    </source>
</evidence>
<evidence type="ECO:0000256" key="4">
    <source>
        <dbReference type="ARBA" id="ARBA00023128"/>
    </source>
</evidence>
<feature type="compositionally biased region" description="Basic and acidic residues" evidence="8">
    <location>
        <begin position="164"/>
        <end position="182"/>
    </location>
</feature>
<dbReference type="GO" id="GO:0006412">
    <property type="term" value="P:translation"/>
    <property type="evidence" value="ECO:0007669"/>
    <property type="project" value="InterPro"/>
</dbReference>
<name>A0A1I8N2Y5_MUSDO</name>
<dbReference type="InterPro" id="IPR005484">
    <property type="entry name" value="Ribosomal_uL18_bac/plant/anim"/>
</dbReference>
<evidence type="ECO:0000256" key="6">
    <source>
        <dbReference type="ARBA" id="ARBA00069051"/>
    </source>
</evidence>
<dbReference type="GO" id="GO:0005840">
    <property type="term" value="C:ribosome"/>
    <property type="evidence" value="ECO:0007669"/>
    <property type="project" value="UniProtKB-KW"/>
</dbReference>
<evidence type="ECO:0000256" key="5">
    <source>
        <dbReference type="ARBA" id="ARBA00023274"/>
    </source>
</evidence>
<evidence type="ECO:0000313" key="9">
    <source>
        <dbReference type="EnsemblMetazoa" id="MDOA010979-PA"/>
    </source>
</evidence>
<feature type="region of interest" description="Disordered" evidence="8">
    <location>
        <begin position="154"/>
        <end position="182"/>
    </location>
</feature>
<dbReference type="VEuPathDB" id="VectorBase:MDOA010979"/>
<dbReference type="KEGG" id="mde:101899949"/>
<dbReference type="OrthoDB" id="1932324at2759"/>
<dbReference type="GO" id="GO:1990904">
    <property type="term" value="C:ribonucleoprotein complex"/>
    <property type="evidence" value="ECO:0007669"/>
    <property type="project" value="UniProtKB-KW"/>
</dbReference>